<dbReference type="PROSITE" id="PS50158">
    <property type="entry name" value="ZF_CCHC"/>
    <property type="match status" value="1"/>
</dbReference>
<keyword evidence="1" id="KW-0479">Metal-binding</keyword>
<dbReference type="EMBL" id="BKCJ010048899">
    <property type="protein sequence ID" value="GEW20047.1"/>
    <property type="molecule type" value="Genomic_DNA"/>
</dbReference>
<feature type="non-terminal residue" evidence="4">
    <location>
        <position position="235"/>
    </location>
</feature>
<evidence type="ECO:0000313" key="4">
    <source>
        <dbReference type="EMBL" id="GEW20047.1"/>
    </source>
</evidence>
<feature type="signal peptide" evidence="2">
    <location>
        <begin position="1"/>
        <end position="17"/>
    </location>
</feature>
<keyword evidence="2" id="KW-0732">Signal</keyword>
<evidence type="ECO:0000256" key="1">
    <source>
        <dbReference type="PROSITE-ProRule" id="PRU00047"/>
    </source>
</evidence>
<reference evidence="4" key="1">
    <citation type="journal article" date="2019" name="Sci. Rep.">
        <title>Draft genome of Tanacetum cinerariifolium, the natural source of mosquito coil.</title>
        <authorList>
            <person name="Yamashiro T."/>
            <person name="Shiraishi A."/>
            <person name="Satake H."/>
            <person name="Nakayama K."/>
        </authorList>
    </citation>
    <scope>NUCLEOTIDE SEQUENCE</scope>
</reference>
<keyword evidence="1" id="KW-0862">Zinc</keyword>
<gene>
    <name evidence="4" type="ORF">Tci_192023</name>
</gene>
<proteinExistence type="predicted"/>
<dbReference type="GO" id="GO:0003676">
    <property type="term" value="F:nucleic acid binding"/>
    <property type="evidence" value="ECO:0007669"/>
    <property type="project" value="InterPro"/>
</dbReference>
<dbReference type="GO" id="GO:0008270">
    <property type="term" value="F:zinc ion binding"/>
    <property type="evidence" value="ECO:0007669"/>
    <property type="project" value="UniProtKB-KW"/>
</dbReference>
<comment type="caution">
    <text evidence="4">The sequence shown here is derived from an EMBL/GenBank/DDBJ whole genome shotgun (WGS) entry which is preliminary data.</text>
</comment>
<sequence>MQFLLSSMSVVYVLTTAMPDDGGDNPTVEQNVESFKEQWDSLKAKYIAEDASSKKFLVSNFTNYKMTDSRPVSKQYNELFDFKHTLKHKKEELTLVELGSHLLIKKSLKVQDSDKPKRNNVVGLSVVIMVEYNNSSRYNDNKGKHKHCDNTRADPNKKEKSTCWKCGKTSHIKRDCKGVNVDNKAVGLTTKGSVDGSSNTLKGNKKYFVTFIDDPSRFCYVYLLHSKDEALDKFK</sequence>
<dbReference type="SUPFAM" id="SSF57756">
    <property type="entry name" value="Retrovirus zinc finger-like domains"/>
    <property type="match status" value="1"/>
</dbReference>
<name>A0A699GTD4_TANCI</name>
<organism evidence="4">
    <name type="scientific">Tanacetum cinerariifolium</name>
    <name type="common">Dalmatian daisy</name>
    <name type="synonym">Chrysanthemum cinerariifolium</name>
    <dbReference type="NCBI Taxonomy" id="118510"/>
    <lineage>
        <taxon>Eukaryota</taxon>
        <taxon>Viridiplantae</taxon>
        <taxon>Streptophyta</taxon>
        <taxon>Embryophyta</taxon>
        <taxon>Tracheophyta</taxon>
        <taxon>Spermatophyta</taxon>
        <taxon>Magnoliopsida</taxon>
        <taxon>eudicotyledons</taxon>
        <taxon>Gunneridae</taxon>
        <taxon>Pentapetalae</taxon>
        <taxon>asterids</taxon>
        <taxon>campanulids</taxon>
        <taxon>Asterales</taxon>
        <taxon>Asteraceae</taxon>
        <taxon>Asteroideae</taxon>
        <taxon>Anthemideae</taxon>
        <taxon>Anthemidinae</taxon>
        <taxon>Tanacetum</taxon>
    </lineage>
</organism>
<keyword evidence="1" id="KW-0863">Zinc-finger</keyword>
<evidence type="ECO:0000256" key="2">
    <source>
        <dbReference type="SAM" id="SignalP"/>
    </source>
</evidence>
<feature type="chain" id="PRO_5025650461" description="CCHC-type domain-containing protein" evidence="2">
    <location>
        <begin position="18"/>
        <end position="235"/>
    </location>
</feature>
<dbReference type="PANTHER" id="PTHR47592:SF29">
    <property type="entry name" value="ZINC FINGER, CCHC-TYPE"/>
    <property type="match status" value="1"/>
</dbReference>
<accession>A0A699GTD4</accession>
<feature type="domain" description="CCHC-type" evidence="3">
    <location>
        <begin position="163"/>
        <end position="177"/>
    </location>
</feature>
<dbReference type="PANTHER" id="PTHR47592">
    <property type="entry name" value="PBF68 PROTEIN"/>
    <property type="match status" value="1"/>
</dbReference>
<dbReference type="InterPro" id="IPR036875">
    <property type="entry name" value="Znf_CCHC_sf"/>
</dbReference>
<dbReference type="InterPro" id="IPR001878">
    <property type="entry name" value="Znf_CCHC"/>
</dbReference>
<evidence type="ECO:0000259" key="3">
    <source>
        <dbReference type="PROSITE" id="PS50158"/>
    </source>
</evidence>
<dbReference type="SMART" id="SM00343">
    <property type="entry name" value="ZnF_C2HC"/>
    <property type="match status" value="1"/>
</dbReference>
<dbReference type="Pfam" id="PF14223">
    <property type="entry name" value="Retrotran_gag_2"/>
    <property type="match status" value="1"/>
</dbReference>
<dbReference type="AlphaFoldDB" id="A0A699GTD4"/>
<protein>
    <recommendedName>
        <fullName evidence="3">CCHC-type domain-containing protein</fullName>
    </recommendedName>
</protein>